<dbReference type="RefSeq" id="WP_323335671.1">
    <property type="nucleotide sequence ID" value="NZ_JAYFSI010000015.1"/>
</dbReference>
<dbReference type="PANTHER" id="PTHR30461">
    <property type="entry name" value="DNA-INVERTASE FROM LAMBDOID PROPHAGE"/>
    <property type="match status" value="1"/>
</dbReference>
<dbReference type="CDD" id="cd00338">
    <property type="entry name" value="Ser_Recombinase"/>
    <property type="match status" value="1"/>
</dbReference>
<feature type="domain" description="Resolvase/invertase-type recombinase catalytic" evidence="2">
    <location>
        <begin position="45"/>
        <end position="183"/>
    </location>
</feature>
<sequence>MTEPRMSDTNSARRNALEAAALRPTTKSRSATVNQQSSERDGLPIALIYLRVSTKEQARTGGGAEGYSIPAQRTGCHAKAAQLGALVHAEYVDAGESARSADRDDLQRLLVDVRKLRPDYVIVHKIDRLARNREDDIAINLALKKHGVKLVSCTENIDDTPQRPAVVRPHGRDRPVLLRQPRP</sequence>
<dbReference type="PROSITE" id="PS51736">
    <property type="entry name" value="RECOMBINASES_3"/>
    <property type="match status" value="1"/>
</dbReference>
<organism evidence="3 4">
    <name type="scientific">Amycolatopsis heterodermiae</name>
    <dbReference type="NCBI Taxonomy" id="3110235"/>
    <lineage>
        <taxon>Bacteria</taxon>
        <taxon>Bacillati</taxon>
        <taxon>Actinomycetota</taxon>
        <taxon>Actinomycetes</taxon>
        <taxon>Pseudonocardiales</taxon>
        <taxon>Pseudonocardiaceae</taxon>
        <taxon>Amycolatopsis</taxon>
    </lineage>
</organism>
<gene>
    <name evidence="3" type="ORF">VA596_43415</name>
</gene>
<name>A0ABU5RJI1_9PSEU</name>
<protein>
    <submittedName>
        <fullName evidence="3">Recombinase family protein</fullName>
    </submittedName>
</protein>
<accession>A0ABU5RJI1</accession>
<dbReference type="Pfam" id="PF00239">
    <property type="entry name" value="Resolvase"/>
    <property type="match status" value="1"/>
</dbReference>
<reference evidence="3 4" key="1">
    <citation type="submission" date="2023-12" db="EMBL/GenBank/DDBJ databases">
        <title>Amycolatopsis sp. V23-08.</title>
        <authorList>
            <person name="Somphong A."/>
        </authorList>
    </citation>
    <scope>NUCLEOTIDE SEQUENCE [LARGE SCALE GENOMIC DNA]</scope>
    <source>
        <strain evidence="3 4">V23-08</strain>
    </source>
</reference>
<feature type="compositionally biased region" description="Low complexity" evidence="1">
    <location>
        <begin position="12"/>
        <end position="23"/>
    </location>
</feature>
<evidence type="ECO:0000259" key="2">
    <source>
        <dbReference type="PROSITE" id="PS51736"/>
    </source>
</evidence>
<dbReference type="InterPro" id="IPR036162">
    <property type="entry name" value="Resolvase-like_N_sf"/>
</dbReference>
<dbReference type="InterPro" id="IPR006119">
    <property type="entry name" value="Resolv_N"/>
</dbReference>
<evidence type="ECO:0000313" key="3">
    <source>
        <dbReference type="EMBL" id="MEA5366443.1"/>
    </source>
</evidence>
<proteinExistence type="predicted"/>
<evidence type="ECO:0000313" key="4">
    <source>
        <dbReference type="Proteomes" id="UP001304298"/>
    </source>
</evidence>
<dbReference type="EMBL" id="JAYFSI010000015">
    <property type="protein sequence ID" value="MEA5366443.1"/>
    <property type="molecule type" value="Genomic_DNA"/>
</dbReference>
<dbReference type="PANTHER" id="PTHR30461:SF23">
    <property type="entry name" value="DNA RECOMBINASE-RELATED"/>
    <property type="match status" value="1"/>
</dbReference>
<dbReference type="SMART" id="SM00857">
    <property type="entry name" value="Resolvase"/>
    <property type="match status" value="1"/>
</dbReference>
<feature type="region of interest" description="Disordered" evidence="1">
    <location>
        <begin position="1"/>
        <end position="38"/>
    </location>
</feature>
<comment type="caution">
    <text evidence="3">The sequence shown here is derived from an EMBL/GenBank/DDBJ whole genome shotgun (WGS) entry which is preliminary data.</text>
</comment>
<feature type="region of interest" description="Disordered" evidence="1">
    <location>
        <begin position="159"/>
        <end position="183"/>
    </location>
</feature>
<dbReference type="InterPro" id="IPR050639">
    <property type="entry name" value="SSR_resolvase"/>
</dbReference>
<dbReference type="Proteomes" id="UP001304298">
    <property type="component" value="Unassembled WGS sequence"/>
</dbReference>
<dbReference type="SUPFAM" id="SSF53041">
    <property type="entry name" value="Resolvase-like"/>
    <property type="match status" value="1"/>
</dbReference>
<evidence type="ECO:0000256" key="1">
    <source>
        <dbReference type="SAM" id="MobiDB-lite"/>
    </source>
</evidence>
<keyword evidence="4" id="KW-1185">Reference proteome</keyword>
<dbReference type="Gene3D" id="3.40.50.1390">
    <property type="entry name" value="Resolvase, N-terminal catalytic domain"/>
    <property type="match status" value="1"/>
</dbReference>
<feature type="compositionally biased region" description="Polar residues" evidence="1">
    <location>
        <begin position="25"/>
        <end position="37"/>
    </location>
</feature>